<dbReference type="NCBIfam" id="TIGR00215">
    <property type="entry name" value="lpxB"/>
    <property type="match status" value="1"/>
</dbReference>
<evidence type="ECO:0000313" key="13">
    <source>
        <dbReference type="Proteomes" id="UP000481421"/>
    </source>
</evidence>
<dbReference type="EMBL" id="JAAIKE010000001">
    <property type="protein sequence ID" value="NEX45099.1"/>
    <property type="molecule type" value="Genomic_DNA"/>
</dbReference>
<keyword evidence="9" id="KW-0443">Lipid metabolism</keyword>
<dbReference type="SUPFAM" id="SSF53756">
    <property type="entry name" value="UDP-Glycosyltransferase/glycogen phosphorylase"/>
    <property type="match status" value="1"/>
</dbReference>
<comment type="similarity">
    <text evidence="2">Belongs to the LpxB family.</text>
</comment>
<comment type="caution">
    <text evidence="12">The sequence shown here is derived from an EMBL/GenBank/DDBJ whole genome shotgun (WGS) entry which is preliminary data.</text>
</comment>
<keyword evidence="13" id="KW-1185">Reference proteome</keyword>
<comment type="function">
    <text evidence="1">Condensation of UDP-2,3-diacylglucosamine and 2,3-diacylglucosamine-1-phosphate to form lipid A disaccharide, a precursor of lipid A, a phosphorylated glycolipid that anchors the lipopolysaccharide to the outer membrane of the cell.</text>
</comment>
<gene>
    <name evidence="12" type="primary">lpxB</name>
    <name evidence="12" type="ORF">G3572_02705</name>
</gene>
<dbReference type="Proteomes" id="UP000481421">
    <property type="component" value="Unassembled WGS sequence"/>
</dbReference>
<evidence type="ECO:0000256" key="2">
    <source>
        <dbReference type="ARBA" id="ARBA00007868"/>
    </source>
</evidence>
<evidence type="ECO:0000256" key="6">
    <source>
        <dbReference type="ARBA" id="ARBA00022556"/>
    </source>
</evidence>
<evidence type="ECO:0000256" key="8">
    <source>
        <dbReference type="ARBA" id="ARBA00022679"/>
    </source>
</evidence>
<comment type="catalytic activity">
    <reaction evidence="10">
        <text>a lipid X + a UDP-2-N,3-O-bis[(3R)-3-hydroxyacyl]-alpha-D-glucosamine = a lipid A disaccharide + UDP + H(+)</text>
        <dbReference type="Rhea" id="RHEA:67828"/>
        <dbReference type="ChEBI" id="CHEBI:15378"/>
        <dbReference type="ChEBI" id="CHEBI:58223"/>
        <dbReference type="ChEBI" id="CHEBI:137748"/>
        <dbReference type="ChEBI" id="CHEBI:176338"/>
        <dbReference type="ChEBI" id="CHEBI:176343"/>
        <dbReference type="EC" id="2.4.1.182"/>
    </reaction>
</comment>
<dbReference type="GO" id="GO:0009245">
    <property type="term" value="P:lipid A biosynthetic process"/>
    <property type="evidence" value="ECO:0007669"/>
    <property type="project" value="UniProtKB-UniRule"/>
</dbReference>
<accession>A0A6B3RPR7</accession>
<dbReference type="GO" id="GO:0016020">
    <property type="term" value="C:membrane"/>
    <property type="evidence" value="ECO:0007669"/>
    <property type="project" value="GOC"/>
</dbReference>
<dbReference type="GO" id="GO:0005543">
    <property type="term" value="F:phospholipid binding"/>
    <property type="evidence" value="ECO:0007669"/>
    <property type="project" value="TreeGrafter"/>
</dbReference>
<evidence type="ECO:0000256" key="3">
    <source>
        <dbReference type="ARBA" id="ARBA00012687"/>
    </source>
</evidence>
<dbReference type="RefSeq" id="WP_164609922.1">
    <property type="nucleotide sequence ID" value="NZ_JAAIKE010000001.1"/>
</dbReference>
<keyword evidence="7 12" id="KW-0328">Glycosyltransferase</keyword>
<evidence type="ECO:0000256" key="1">
    <source>
        <dbReference type="ARBA" id="ARBA00002056"/>
    </source>
</evidence>
<protein>
    <recommendedName>
        <fullName evidence="4 11">Lipid-A-disaccharide synthase</fullName>
        <ecNumber evidence="3 11">2.4.1.182</ecNumber>
    </recommendedName>
</protein>
<dbReference type="PANTHER" id="PTHR30372:SF4">
    <property type="entry name" value="LIPID-A-DISACCHARIDE SYNTHASE, MITOCHONDRIAL-RELATED"/>
    <property type="match status" value="1"/>
</dbReference>
<organism evidence="12 13">
    <name type="scientific">Pseudotabrizicola algicola</name>
    <dbReference type="NCBI Taxonomy" id="2709381"/>
    <lineage>
        <taxon>Bacteria</taxon>
        <taxon>Pseudomonadati</taxon>
        <taxon>Pseudomonadota</taxon>
        <taxon>Alphaproteobacteria</taxon>
        <taxon>Rhodobacterales</taxon>
        <taxon>Paracoccaceae</taxon>
        <taxon>Pseudotabrizicola</taxon>
    </lineage>
</organism>
<dbReference type="GO" id="GO:0008915">
    <property type="term" value="F:lipid-A-disaccharide synthase activity"/>
    <property type="evidence" value="ECO:0007669"/>
    <property type="project" value="UniProtKB-UniRule"/>
</dbReference>
<reference evidence="12 13" key="1">
    <citation type="submission" date="2020-02" db="EMBL/GenBank/DDBJ databases">
        <title>Rhodobacter algicola sp. nov., isolated from microalga culture.</title>
        <authorList>
            <person name="Park C.-Y."/>
        </authorList>
    </citation>
    <scope>NUCLEOTIDE SEQUENCE [LARGE SCALE GENOMIC DNA]</scope>
    <source>
        <strain evidence="12 13">ETT8</strain>
    </source>
</reference>
<keyword evidence="8 12" id="KW-0808">Transferase</keyword>
<sequence>MTLFLIAGEPSGDRLGAALMAGLKALSPEVTFQGIGGPLMQAEGLESLFPMEELSVMGLVEVLPKYFALKRRIAEAAEAMLASGAQALITIDSPDFCLRVAGIVKAARPDVPVIHYVAPSVWAWRPGRAAKMARVVDHVLALLPFEPPYMTAAGMSCDFVGHPVVAEPLASKAETELMAGNGPLVLALPGSRKGEVTRLAPVLGQVVARIKAVHPSARVALPTVRGVAGLVQDLTADWAIPPRIIQDAPTKRAAFAAADVAIAASGTVSLELAANDCPMVIAYDMNPLTLWLMRRAALIDTVTLVNLVSDTRVVPEFIGPDCRADLIAPAVLRLLEQGAGAQRDAMRLTMERLGRGGPAPGLRAAQSVLGFLARRARA</sequence>
<dbReference type="InterPro" id="IPR003835">
    <property type="entry name" value="Glyco_trans_19"/>
</dbReference>
<keyword evidence="5" id="KW-0444">Lipid biosynthesis</keyword>
<evidence type="ECO:0000256" key="11">
    <source>
        <dbReference type="NCBIfam" id="TIGR00215"/>
    </source>
</evidence>
<evidence type="ECO:0000256" key="9">
    <source>
        <dbReference type="ARBA" id="ARBA00023098"/>
    </source>
</evidence>
<evidence type="ECO:0000256" key="7">
    <source>
        <dbReference type="ARBA" id="ARBA00022676"/>
    </source>
</evidence>
<dbReference type="Pfam" id="PF02684">
    <property type="entry name" value="LpxB"/>
    <property type="match status" value="1"/>
</dbReference>
<dbReference type="EC" id="2.4.1.182" evidence="3 11"/>
<evidence type="ECO:0000256" key="5">
    <source>
        <dbReference type="ARBA" id="ARBA00022516"/>
    </source>
</evidence>
<evidence type="ECO:0000256" key="10">
    <source>
        <dbReference type="ARBA" id="ARBA00048975"/>
    </source>
</evidence>
<evidence type="ECO:0000313" key="12">
    <source>
        <dbReference type="EMBL" id="NEX45099.1"/>
    </source>
</evidence>
<name>A0A6B3RPR7_9RHOB</name>
<dbReference type="PANTHER" id="PTHR30372">
    <property type="entry name" value="LIPID-A-DISACCHARIDE SYNTHASE"/>
    <property type="match status" value="1"/>
</dbReference>
<proteinExistence type="inferred from homology"/>
<evidence type="ECO:0000256" key="4">
    <source>
        <dbReference type="ARBA" id="ARBA00020902"/>
    </source>
</evidence>
<keyword evidence="6" id="KW-0441">Lipid A biosynthesis</keyword>
<dbReference type="AlphaFoldDB" id="A0A6B3RPR7"/>